<keyword evidence="1" id="KW-0175">Coiled coil</keyword>
<dbReference type="InterPro" id="IPR009982">
    <property type="entry name" value="Seadorna_VP6"/>
</dbReference>
<dbReference type="Pfam" id="PF07407">
    <property type="entry name" value="Seadorna_VP6"/>
    <property type="match status" value="1"/>
</dbReference>
<accession>A0A3G2KX70</accession>
<reference evidence="2" key="1">
    <citation type="journal article" date="2018" name="Viruses">
        <title>First Isolation and Characterization of a Group C Banna Virus (BAV) from Anopheles sinensis Mosquitoes in Hubei, China.</title>
        <authorList>
            <person name="Xia H."/>
            <person name="Liu H."/>
            <person name="Zhao L."/>
            <person name="Atoni E."/>
            <person name="Wang Y."/>
            <person name="Yuan Z."/>
        </authorList>
    </citation>
    <scope>NUCLEOTIDE SEQUENCE</scope>
    <source>
        <strain evidence="2">HB14-71-01</strain>
    </source>
</reference>
<sequence>MMIALVQMKNMMCTLKVEEIADEKDNDIAESEELIALREENARLRKENDELKTRLHRLESDWVTSDIAEKVADMDAQFTRIGEMMDKMRKPMLFKREGIELHGDLLARVEGLLRIKNERSEVDFDKDIQCIVGHYFADAEKQQNLEKMIKSFEYDDIADTIALRLTYFIEDPGLKSIIYAMCKAAVLNQNYLNIEVQEIVDVTLQKYTHNARDDINFYPMFTFDANVPEGVFDHIYKKHYLSPQSVALAHALSHLDVSVNGDGIALYHIGSATRFAECSVVYVDGRAYKPIRVMAEYAIFPTLPHEYKGRVEGLLLLHGGLAPITLVRRYHDVNVGGLVVGSISVAVSTLLRNCMLYSFDAYFTPNGLCINATGNNNLVNVLDIDCCGRAFGKAPPEQSKWNKNKFMGHRHGKGSKCKQYRKFKANN</sequence>
<feature type="coiled-coil region" evidence="1">
    <location>
        <begin position="34"/>
        <end position="61"/>
    </location>
</feature>
<name>A0A3G2KX70_BANNV</name>
<proteinExistence type="predicted"/>
<evidence type="ECO:0000256" key="1">
    <source>
        <dbReference type="SAM" id="Coils"/>
    </source>
</evidence>
<dbReference type="EMBL" id="MH521269">
    <property type="protein sequence ID" value="AYN64412.1"/>
    <property type="molecule type" value="Genomic_RNA"/>
</dbReference>
<organism evidence="2">
    <name type="scientific">Banna virus</name>
    <name type="common">BAV</name>
    <dbReference type="NCBI Taxonomy" id="77763"/>
    <lineage>
        <taxon>Viruses</taxon>
        <taxon>Riboviria</taxon>
        <taxon>Orthornavirae</taxon>
        <taxon>Duplornaviricota</taxon>
        <taxon>Resentoviricetes</taxon>
        <taxon>Reovirales</taxon>
        <taxon>Sedoreoviridae</taxon>
        <taxon>Seadornavirus</taxon>
        <taxon>Seadornavirus bannaense</taxon>
    </lineage>
</organism>
<protein>
    <submittedName>
        <fullName evidence="2">VP6</fullName>
    </submittedName>
</protein>
<evidence type="ECO:0000313" key="2">
    <source>
        <dbReference type="EMBL" id="AYN64412.1"/>
    </source>
</evidence>